<dbReference type="SUPFAM" id="SSF100950">
    <property type="entry name" value="NagB/RpiA/CoA transferase-like"/>
    <property type="match status" value="1"/>
</dbReference>
<gene>
    <name evidence="5" type="primary">deoR</name>
    <name evidence="5" type="ORF">FCN80_18765</name>
</gene>
<dbReference type="SMART" id="SM00420">
    <property type="entry name" value="HTH_DEOR"/>
    <property type="match status" value="1"/>
</dbReference>
<dbReference type="NCBIfam" id="NF007961">
    <property type="entry name" value="PRK10681.1"/>
    <property type="match status" value="1"/>
</dbReference>
<dbReference type="InterPro" id="IPR014036">
    <property type="entry name" value="DeoR-like_C"/>
</dbReference>
<evidence type="ECO:0000313" key="5">
    <source>
        <dbReference type="EMBL" id="TKI04254.1"/>
    </source>
</evidence>
<comment type="caution">
    <text evidence="5">The sequence shown here is derived from an EMBL/GenBank/DDBJ whole genome shotgun (WGS) entry which is preliminary data.</text>
</comment>
<keyword evidence="2 5" id="KW-0238">DNA-binding</keyword>
<dbReference type="RefSeq" id="WP_136991693.1">
    <property type="nucleotide sequence ID" value="NZ_SZPQ01000031.1"/>
</dbReference>
<dbReference type="InterPro" id="IPR050313">
    <property type="entry name" value="Carb_Metab_HTH_regulators"/>
</dbReference>
<name>A0ABY2SHQ9_9HYPH</name>
<evidence type="ECO:0000256" key="2">
    <source>
        <dbReference type="ARBA" id="ARBA00023125"/>
    </source>
</evidence>
<dbReference type="Proteomes" id="UP000305202">
    <property type="component" value="Unassembled WGS sequence"/>
</dbReference>
<protein>
    <submittedName>
        <fullName evidence="5">DNA-binding transcriptional repressor DeoR</fullName>
    </submittedName>
</protein>
<dbReference type="GO" id="GO:0003677">
    <property type="term" value="F:DNA binding"/>
    <property type="evidence" value="ECO:0007669"/>
    <property type="project" value="UniProtKB-KW"/>
</dbReference>
<dbReference type="EMBL" id="SZPQ01000031">
    <property type="protein sequence ID" value="TKI04254.1"/>
    <property type="molecule type" value="Genomic_DNA"/>
</dbReference>
<keyword evidence="6" id="KW-1185">Reference proteome</keyword>
<reference evidence="5 6" key="1">
    <citation type="submission" date="2019-04" db="EMBL/GenBank/DDBJ databases">
        <authorList>
            <person name="Li M."/>
            <person name="Gao C."/>
        </authorList>
    </citation>
    <scope>NUCLEOTIDE SEQUENCE [LARGE SCALE GENOMIC DNA]</scope>
    <source>
        <strain evidence="5 6">BGMRC 2031</strain>
    </source>
</reference>
<keyword evidence="1" id="KW-0805">Transcription regulation</keyword>
<evidence type="ECO:0000256" key="3">
    <source>
        <dbReference type="ARBA" id="ARBA00023163"/>
    </source>
</evidence>
<dbReference type="Pfam" id="PF08220">
    <property type="entry name" value="HTH_DeoR"/>
    <property type="match status" value="1"/>
</dbReference>
<dbReference type="PROSITE" id="PS51000">
    <property type="entry name" value="HTH_DEOR_2"/>
    <property type="match status" value="1"/>
</dbReference>
<evidence type="ECO:0000259" key="4">
    <source>
        <dbReference type="PROSITE" id="PS51000"/>
    </source>
</evidence>
<dbReference type="InterPro" id="IPR037171">
    <property type="entry name" value="NagB/RpiA_transferase-like"/>
</dbReference>
<dbReference type="PANTHER" id="PTHR30363:SF8">
    <property type="entry name" value="DEOXYRIBOSE OPERON REPRESSOR"/>
    <property type="match status" value="1"/>
</dbReference>
<sequence length="257" mass="28512">METRREERINKLVQALKREDKLHLKDAAVLLGVSEMTIRRDLSAEPGQVVLLGGYVVNDPKISTVTHYFVSDQKAKHVKEKGMAGRIAAQLIEADDTVFFDCGTTTPLIIDAIEQDLSFTGVCYSLNTFLALQDLPNCKVILCGGEFHPANCIFTPLTQYSVLDNICPDKAFISAAGVDLRHGATCFNFDELTMKHRALALSQRAILVADGSKFDNIKPACIGALTLFDTLITDRSPQQKFHDYCQQNTITLLYPQE</sequence>
<dbReference type="PANTHER" id="PTHR30363">
    <property type="entry name" value="HTH-TYPE TRANSCRIPTIONAL REGULATOR SRLR-RELATED"/>
    <property type="match status" value="1"/>
</dbReference>
<organism evidence="5 6">
    <name type="scientific">Martelella alba</name>
    <dbReference type="NCBI Taxonomy" id="2590451"/>
    <lineage>
        <taxon>Bacteria</taxon>
        <taxon>Pseudomonadati</taxon>
        <taxon>Pseudomonadota</taxon>
        <taxon>Alphaproteobacteria</taxon>
        <taxon>Hyphomicrobiales</taxon>
        <taxon>Aurantimonadaceae</taxon>
        <taxon>Martelella</taxon>
    </lineage>
</organism>
<proteinExistence type="predicted"/>
<dbReference type="InterPro" id="IPR018356">
    <property type="entry name" value="Tscrpt_reg_HTH_DeoR_CS"/>
</dbReference>
<dbReference type="PROSITE" id="PS00894">
    <property type="entry name" value="HTH_DEOR_1"/>
    <property type="match status" value="1"/>
</dbReference>
<dbReference type="Gene3D" id="3.40.50.1360">
    <property type="match status" value="1"/>
</dbReference>
<accession>A0ABY2SHQ9</accession>
<dbReference type="SMART" id="SM01134">
    <property type="entry name" value="DeoRC"/>
    <property type="match status" value="1"/>
</dbReference>
<keyword evidence="3" id="KW-0804">Transcription</keyword>
<feature type="domain" description="HTH deoR-type" evidence="4">
    <location>
        <begin position="5"/>
        <end position="57"/>
    </location>
</feature>
<evidence type="ECO:0000313" key="6">
    <source>
        <dbReference type="Proteomes" id="UP000305202"/>
    </source>
</evidence>
<dbReference type="InterPro" id="IPR001034">
    <property type="entry name" value="DeoR_HTH"/>
</dbReference>
<dbReference type="Pfam" id="PF00455">
    <property type="entry name" value="DeoRC"/>
    <property type="match status" value="1"/>
</dbReference>
<evidence type="ECO:0000256" key="1">
    <source>
        <dbReference type="ARBA" id="ARBA00023015"/>
    </source>
</evidence>